<proteinExistence type="predicted"/>
<dbReference type="Pfam" id="PF14392">
    <property type="entry name" value="zf-CCHC_4"/>
    <property type="match status" value="1"/>
</dbReference>
<accession>A0A7J8U5P8</accession>
<evidence type="ECO:0000313" key="2">
    <source>
        <dbReference type="EMBL" id="MBA0645826.1"/>
    </source>
</evidence>
<protein>
    <recommendedName>
        <fullName evidence="1">Zinc knuckle CX2CX4HX4C domain-containing protein</fullName>
    </recommendedName>
</protein>
<dbReference type="InterPro" id="IPR025836">
    <property type="entry name" value="Zn_knuckle_CX2CX4HX4C"/>
</dbReference>
<feature type="domain" description="Zinc knuckle CX2CX4HX4C" evidence="1">
    <location>
        <begin position="5"/>
        <end position="52"/>
    </location>
</feature>
<sequence length="166" mass="18431">MRVKVDIRAPLKRRKNIQLSPGDSIYVQFWYEKLTLFCFLCGRLGHGDNFYPIHLSKEVIANDMGWDISLRAVGRRAAVMDRGLHLVLGVNLEGVVLRATENVLGVYGLVNMIYDLKYAPVVGIGGKKRLRSGRSSRLVSEGSNSLKAGDERSPTCQLNISVAAKE</sequence>
<keyword evidence="3" id="KW-1185">Reference proteome</keyword>
<dbReference type="Proteomes" id="UP000593573">
    <property type="component" value="Unassembled WGS sequence"/>
</dbReference>
<evidence type="ECO:0000313" key="3">
    <source>
        <dbReference type="Proteomes" id="UP000593573"/>
    </source>
</evidence>
<gene>
    <name evidence="2" type="ORF">Goklo_013875</name>
</gene>
<dbReference type="EMBL" id="JABFAB010000004">
    <property type="protein sequence ID" value="MBA0645826.1"/>
    <property type="molecule type" value="Genomic_DNA"/>
</dbReference>
<name>A0A7J8U5P8_9ROSI</name>
<dbReference type="OrthoDB" id="1707487at2759"/>
<organism evidence="2 3">
    <name type="scientific">Gossypium klotzschianum</name>
    <dbReference type="NCBI Taxonomy" id="34286"/>
    <lineage>
        <taxon>Eukaryota</taxon>
        <taxon>Viridiplantae</taxon>
        <taxon>Streptophyta</taxon>
        <taxon>Embryophyta</taxon>
        <taxon>Tracheophyta</taxon>
        <taxon>Spermatophyta</taxon>
        <taxon>Magnoliopsida</taxon>
        <taxon>eudicotyledons</taxon>
        <taxon>Gunneridae</taxon>
        <taxon>Pentapetalae</taxon>
        <taxon>rosids</taxon>
        <taxon>malvids</taxon>
        <taxon>Malvales</taxon>
        <taxon>Malvaceae</taxon>
        <taxon>Malvoideae</taxon>
        <taxon>Gossypium</taxon>
    </lineage>
</organism>
<evidence type="ECO:0000259" key="1">
    <source>
        <dbReference type="Pfam" id="PF14392"/>
    </source>
</evidence>
<reference evidence="2 3" key="1">
    <citation type="journal article" date="2019" name="Genome Biol. Evol.">
        <title>Insights into the evolution of the New World diploid cottons (Gossypium, subgenus Houzingenia) based on genome sequencing.</title>
        <authorList>
            <person name="Grover C.E."/>
            <person name="Arick M.A. 2nd"/>
            <person name="Thrash A."/>
            <person name="Conover J.L."/>
            <person name="Sanders W.S."/>
            <person name="Peterson D.G."/>
            <person name="Frelichowski J.E."/>
            <person name="Scheffler J.A."/>
            <person name="Scheffler B.E."/>
            <person name="Wendel J.F."/>
        </authorList>
    </citation>
    <scope>NUCLEOTIDE SEQUENCE [LARGE SCALE GENOMIC DNA]</scope>
    <source>
        <strain evidence="2">57</strain>
        <tissue evidence="2">Leaf</tissue>
    </source>
</reference>
<dbReference type="AlphaFoldDB" id="A0A7J8U5P8"/>
<comment type="caution">
    <text evidence="2">The sequence shown here is derived from an EMBL/GenBank/DDBJ whole genome shotgun (WGS) entry which is preliminary data.</text>
</comment>